<accession>A0A9W4KJE0</accession>
<keyword evidence="2" id="KW-1185">Reference proteome</keyword>
<dbReference type="InterPro" id="IPR029063">
    <property type="entry name" value="SAM-dependent_MTases_sf"/>
</dbReference>
<dbReference type="InterPro" id="IPR019410">
    <property type="entry name" value="Methyltransf_16"/>
</dbReference>
<dbReference type="Gene3D" id="3.40.50.150">
    <property type="entry name" value="Vaccinia Virus protein VP39"/>
    <property type="match status" value="1"/>
</dbReference>
<gene>
    <name evidence="1" type="ORF">PEGY_LOCUS10140</name>
</gene>
<organism evidence="1 2">
    <name type="scientific">Penicillium egyptiacum</name>
    <dbReference type="NCBI Taxonomy" id="1303716"/>
    <lineage>
        <taxon>Eukaryota</taxon>
        <taxon>Fungi</taxon>
        <taxon>Dikarya</taxon>
        <taxon>Ascomycota</taxon>
        <taxon>Pezizomycotina</taxon>
        <taxon>Eurotiomycetes</taxon>
        <taxon>Eurotiomycetidae</taxon>
        <taxon>Eurotiales</taxon>
        <taxon>Aspergillaceae</taxon>
        <taxon>Penicillium</taxon>
    </lineage>
</organism>
<protein>
    <submittedName>
        <fullName evidence="1">Uncharacterized protein</fullName>
    </submittedName>
</protein>
<dbReference type="AlphaFoldDB" id="A0A9W4KJE0"/>
<dbReference type="GO" id="GO:0008757">
    <property type="term" value="F:S-adenosylmethionine-dependent methyltransferase activity"/>
    <property type="evidence" value="ECO:0007669"/>
    <property type="project" value="UniProtKB-ARBA"/>
</dbReference>
<name>A0A9W4KJE0_9EURO</name>
<evidence type="ECO:0000313" key="2">
    <source>
        <dbReference type="Proteomes" id="UP001154252"/>
    </source>
</evidence>
<sequence length="100" mass="11231">MWDTGIMLASMPPNCSVLLTDLPEVEDIITRNINAAQLATMSGVHYQNLDWDDPLDDLCPRPIELILVSESTYNADSLPALVSPSTDWFGHPRRQSFWSL</sequence>
<evidence type="ECO:0000313" key="1">
    <source>
        <dbReference type="EMBL" id="CAG8909350.1"/>
    </source>
</evidence>
<comment type="caution">
    <text evidence="1">The sequence shown here is derived from an EMBL/GenBank/DDBJ whole genome shotgun (WGS) entry which is preliminary data.</text>
</comment>
<dbReference type="EMBL" id="CAJVRC010000900">
    <property type="protein sequence ID" value="CAG8909350.1"/>
    <property type="molecule type" value="Genomic_DNA"/>
</dbReference>
<reference evidence="1" key="1">
    <citation type="submission" date="2021-07" db="EMBL/GenBank/DDBJ databases">
        <authorList>
            <person name="Branca A.L. A."/>
        </authorList>
    </citation>
    <scope>NUCLEOTIDE SEQUENCE</scope>
</reference>
<dbReference type="Pfam" id="PF10294">
    <property type="entry name" value="Methyltransf_16"/>
    <property type="match status" value="1"/>
</dbReference>
<dbReference type="Proteomes" id="UP001154252">
    <property type="component" value="Unassembled WGS sequence"/>
</dbReference>
<dbReference type="OrthoDB" id="413520at2759"/>
<proteinExistence type="predicted"/>